<dbReference type="STRING" id="33097.A0A150GU33"/>
<feature type="region of interest" description="Disordered" evidence="1">
    <location>
        <begin position="1"/>
        <end position="32"/>
    </location>
</feature>
<dbReference type="Proteomes" id="UP000075714">
    <property type="component" value="Unassembled WGS sequence"/>
</dbReference>
<gene>
    <name evidence="2" type="ORF">GPECTOR_7g1244</name>
</gene>
<keyword evidence="3" id="KW-1185">Reference proteome</keyword>
<dbReference type="OrthoDB" id="10249612at2759"/>
<dbReference type="EMBL" id="LSYV01000008">
    <property type="protein sequence ID" value="KXZ53349.1"/>
    <property type="molecule type" value="Genomic_DNA"/>
</dbReference>
<evidence type="ECO:0000256" key="1">
    <source>
        <dbReference type="SAM" id="MobiDB-lite"/>
    </source>
</evidence>
<name>A0A150GU33_GONPE</name>
<evidence type="ECO:0000313" key="2">
    <source>
        <dbReference type="EMBL" id="KXZ53349.1"/>
    </source>
</evidence>
<feature type="region of interest" description="Disordered" evidence="1">
    <location>
        <begin position="127"/>
        <end position="176"/>
    </location>
</feature>
<dbReference type="AlphaFoldDB" id="A0A150GU33"/>
<evidence type="ECO:0000313" key="3">
    <source>
        <dbReference type="Proteomes" id="UP000075714"/>
    </source>
</evidence>
<protein>
    <submittedName>
        <fullName evidence="2">Uncharacterized protein</fullName>
    </submittedName>
</protein>
<reference evidence="3" key="1">
    <citation type="journal article" date="2016" name="Nat. Commun.">
        <title>The Gonium pectorale genome demonstrates co-option of cell cycle regulation during the evolution of multicellularity.</title>
        <authorList>
            <person name="Hanschen E.R."/>
            <person name="Marriage T.N."/>
            <person name="Ferris P.J."/>
            <person name="Hamaji T."/>
            <person name="Toyoda A."/>
            <person name="Fujiyama A."/>
            <person name="Neme R."/>
            <person name="Noguchi H."/>
            <person name="Minakuchi Y."/>
            <person name="Suzuki M."/>
            <person name="Kawai-Toyooka H."/>
            <person name="Smith D.R."/>
            <person name="Sparks H."/>
            <person name="Anderson J."/>
            <person name="Bakaric R."/>
            <person name="Luria V."/>
            <person name="Karger A."/>
            <person name="Kirschner M.W."/>
            <person name="Durand P.M."/>
            <person name="Michod R.E."/>
            <person name="Nozaki H."/>
            <person name="Olson B.J."/>
        </authorList>
    </citation>
    <scope>NUCLEOTIDE SEQUENCE [LARGE SCALE GENOMIC DNA]</scope>
    <source>
        <strain evidence="3">NIES-2863</strain>
    </source>
</reference>
<feature type="region of interest" description="Disordered" evidence="1">
    <location>
        <begin position="240"/>
        <end position="261"/>
    </location>
</feature>
<proteinExistence type="predicted"/>
<sequence>MDSAFASPARNGRPGWGWGRPTADKPSFDGLQGLPPSVSSSLLLAEAVAADWERVETLFESGCGGGYSGSGDCSGGASGSAGDSSSIAAQVAGADALAASANGHGATDAMEAGRRRPLGDPALLSAFQQHHQDQQGPQQHPHHPHAQVSQLSHAEQQRRHAEAESGGEARGTSAADEEALMADAAWRWRFTRRWQAEQCRTGAERAASAGQDHLEEALAYLQTTGAPTSTVSMQIANAHAGAHGRRALRGSTSGRRGGAGGGGSLVAGGGMSLSLDGSLLAAGALAGTLGTGSGTLGNCDWPLGASSGSGSFTRSRLLERQPSGDMLQASREVASLHRRAALVLQQQMDCERQAEQRVQESLAVGPAWVGQFLPVVQIDEWGSFRFVMLKLRDQNSRLTVADGALGGERQRILIRGHNYGSEGQLMEECNREILGISRKHGVPFEAPTIMGGGVMEWRRDRDRHLHLHSGFVVDRALPAAAGGLGAAFAGNGVTRIASAVDLLNLAAALARQSFPPTYKITVLA</sequence>
<comment type="caution">
    <text evidence="2">The sequence shown here is derived from an EMBL/GenBank/DDBJ whole genome shotgun (WGS) entry which is preliminary data.</text>
</comment>
<organism evidence="2 3">
    <name type="scientific">Gonium pectorale</name>
    <name type="common">Green alga</name>
    <dbReference type="NCBI Taxonomy" id="33097"/>
    <lineage>
        <taxon>Eukaryota</taxon>
        <taxon>Viridiplantae</taxon>
        <taxon>Chlorophyta</taxon>
        <taxon>core chlorophytes</taxon>
        <taxon>Chlorophyceae</taxon>
        <taxon>CS clade</taxon>
        <taxon>Chlamydomonadales</taxon>
        <taxon>Volvocaceae</taxon>
        <taxon>Gonium</taxon>
    </lineage>
</organism>
<accession>A0A150GU33</accession>